<dbReference type="Proteomes" id="UP000326354">
    <property type="component" value="Chromosome"/>
</dbReference>
<evidence type="ECO:0000256" key="1">
    <source>
        <dbReference type="ARBA" id="ARBA00006739"/>
    </source>
</evidence>
<dbReference type="RefSeq" id="WP_151971718.1">
    <property type="nucleotide sequence ID" value="NZ_AP019860.1"/>
</dbReference>
<dbReference type="KEGG" id="uam:UABAM_06128"/>
<comment type="similarity">
    <text evidence="1">Belongs to the glycosyltransferase 2 family.</text>
</comment>
<evidence type="ECO:0000256" key="2">
    <source>
        <dbReference type="ARBA" id="ARBA00022676"/>
    </source>
</evidence>
<name>A0A5S9IT83_UABAM</name>
<gene>
    <name evidence="5" type="ORF">UABAM_06128</name>
</gene>
<dbReference type="PANTHER" id="PTHR43179:SF12">
    <property type="entry name" value="GALACTOFURANOSYLTRANSFERASE GLFT2"/>
    <property type="match status" value="1"/>
</dbReference>
<feature type="domain" description="Glycosyltransferase 2-like" evidence="4">
    <location>
        <begin position="7"/>
        <end position="184"/>
    </location>
</feature>
<organism evidence="5 6">
    <name type="scientific">Uabimicrobium amorphum</name>
    <dbReference type="NCBI Taxonomy" id="2596890"/>
    <lineage>
        <taxon>Bacteria</taxon>
        <taxon>Pseudomonadati</taxon>
        <taxon>Planctomycetota</taxon>
        <taxon>Candidatus Uabimicrobiia</taxon>
        <taxon>Candidatus Uabimicrobiales</taxon>
        <taxon>Candidatus Uabimicrobiaceae</taxon>
        <taxon>Candidatus Uabimicrobium</taxon>
    </lineage>
</organism>
<keyword evidence="2" id="KW-0328">Glycosyltransferase</keyword>
<sequence length="295" mass="34272">MQIKTAIILVNWNGWQDTVECVKSCQKLQDTSFHMVVVDNNSSDQSYEILMENFGDAPDVTILQSGDNLGFAGGNNFGIRYAQEKYNCQYFWLLNNDTVIEPLTLRALIDTAESDPRIGIVGSKIYYYDSNKLWFAGGKFLQRTGYTQHIGMLQEDGPQFSQQQDVDFISGCSLLISAEAIAKVGLMPEEYFLYFEDSDWNFAVQRCGLRVVYEPRSRVWHKISQSVGQQSKIYYYYMFRNSLVFIQKYRWYLLPYIFAFRSLEILQLFLKGNSTMARVSLKGLWHFFKKKKGKL</sequence>
<dbReference type="EMBL" id="AP019860">
    <property type="protein sequence ID" value="BBM87713.1"/>
    <property type="molecule type" value="Genomic_DNA"/>
</dbReference>
<keyword evidence="3 5" id="KW-0808">Transferase</keyword>
<reference evidence="5 6" key="1">
    <citation type="submission" date="2019-08" db="EMBL/GenBank/DDBJ databases">
        <title>Complete genome sequence of Candidatus Uab amorphum.</title>
        <authorList>
            <person name="Shiratori T."/>
            <person name="Suzuki S."/>
            <person name="Kakizawa Y."/>
            <person name="Ishida K."/>
        </authorList>
    </citation>
    <scope>NUCLEOTIDE SEQUENCE [LARGE SCALE GENOMIC DNA]</scope>
    <source>
        <strain evidence="5 6">SRT547</strain>
    </source>
</reference>
<dbReference type="GO" id="GO:0016757">
    <property type="term" value="F:glycosyltransferase activity"/>
    <property type="evidence" value="ECO:0007669"/>
    <property type="project" value="UniProtKB-KW"/>
</dbReference>
<dbReference type="CDD" id="cd04186">
    <property type="entry name" value="GT_2_like_c"/>
    <property type="match status" value="1"/>
</dbReference>
<dbReference type="InterPro" id="IPR029044">
    <property type="entry name" value="Nucleotide-diphossugar_trans"/>
</dbReference>
<evidence type="ECO:0000256" key="3">
    <source>
        <dbReference type="ARBA" id="ARBA00022679"/>
    </source>
</evidence>
<dbReference type="PANTHER" id="PTHR43179">
    <property type="entry name" value="RHAMNOSYLTRANSFERASE WBBL"/>
    <property type="match status" value="1"/>
</dbReference>
<proteinExistence type="inferred from homology"/>
<accession>A0A5S9IT83</accession>
<keyword evidence="6" id="KW-1185">Reference proteome</keyword>
<protein>
    <submittedName>
        <fullName evidence="5">Glycosyl transferase</fullName>
    </submittedName>
</protein>
<dbReference type="Pfam" id="PF00535">
    <property type="entry name" value="Glycos_transf_2"/>
    <property type="match status" value="1"/>
</dbReference>
<dbReference type="Gene3D" id="3.90.550.10">
    <property type="entry name" value="Spore Coat Polysaccharide Biosynthesis Protein SpsA, Chain A"/>
    <property type="match status" value="1"/>
</dbReference>
<dbReference type="InterPro" id="IPR001173">
    <property type="entry name" value="Glyco_trans_2-like"/>
</dbReference>
<dbReference type="SUPFAM" id="SSF53448">
    <property type="entry name" value="Nucleotide-diphospho-sugar transferases"/>
    <property type="match status" value="1"/>
</dbReference>
<dbReference type="OrthoDB" id="9771846at2"/>
<evidence type="ECO:0000259" key="4">
    <source>
        <dbReference type="Pfam" id="PF00535"/>
    </source>
</evidence>
<dbReference type="AlphaFoldDB" id="A0A5S9IT83"/>
<evidence type="ECO:0000313" key="6">
    <source>
        <dbReference type="Proteomes" id="UP000326354"/>
    </source>
</evidence>
<evidence type="ECO:0000313" key="5">
    <source>
        <dbReference type="EMBL" id="BBM87713.1"/>
    </source>
</evidence>